<proteinExistence type="predicted"/>
<protein>
    <recommendedName>
        <fullName evidence="3">Mos1 transposase HTH domain-containing protein</fullName>
    </recommendedName>
</protein>
<organism evidence="1 2">
    <name type="scientific">Necator americanus</name>
    <name type="common">Human hookworm</name>
    <dbReference type="NCBI Taxonomy" id="51031"/>
    <lineage>
        <taxon>Eukaryota</taxon>
        <taxon>Metazoa</taxon>
        <taxon>Ecdysozoa</taxon>
        <taxon>Nematoda</taxon>
        <taxon>Chromadorea</taxon>
        <taxon>Rhabditida</taxon>
        <taxon>Rhabditina</taxon>
        <taxon>Rhabditomorpha</taxon>
        <taxon>Strongyloidea</taxon>
        <taxon>Ancylostomatidae</taxon>
        <taxon>Bunostominae</taxon>
        <taxon>Necator</taxon>
    </lineage>
</organism>
<keyword evidence="2" id="KW-1185">Reference proteome</keyword>
<name>A0ABR1CD58_NECAM</name>
<accession>A0ABR1CD58</accession>
<evidence type="ECO:0000313" key="1">
    <source>
        <dbReference type="EMBL" id="KAK6736393.1"/>
    </source>
</evidence>
<reference evidence="1 2" key="1">
    <citation type="submission" date="2023-08" db="EMBL/GenBank/DDBJ databases">
        <title>A Necator americanus chromosomal reference genome.</title>
        <authorList>
            <person name="Ilik V."/>
            <person name="Petrzelkova K.J."/>
            <person name="Pardy F."/>
            <person name="Fuh T."/>
            <person name="Niatou-Singa F.S."/>
            <person name="Gouil Q."/>
            <person name="Baker L."/>
            <person name="Ritchie M.E."/>
            <person name="Jex A.R."/>
            <person name="Gazzola D."/>
            <person name="Li H."/>
            <person name="Toshio Fujiwara R."/>
            <person name="Zhan B."/>
            <person name="Aroian R.V."/>
            <person name="Pafco B."/>
            <person name="Schwarz E.M."/>
        </authorList>
    </citation>
    <scope>NUCLEOTIDE SEQUENCE [LARGE SCALE GENOMIC DNA]</scope>
    <source>
        <strain evidence="1 2">Aroian</strain>
        <tissue evidence="1">Whole animal</tissue>
    </source>
</reference>
<comment type="caution">
    <text evidence="1">The sequence shown here is derived from an EMBL/GenBank/DDBJ whole genome shotgun (WGS) entry which is preliminary data.</text>
</comment>
<sequence length="78" mass="8455">MQLHKSRAVIFYQWHRGSGTTTAVRNIIHTLERGPSPSGLCTAGSFSSQEEAIFEDSPRPNCVEDSVALGVQRTPAGL</sequence>
<dbReference type="Proteomes" id="UP001303046">
    <property type="component" value="Unassembled WGS sequence"/>
</dbReference>
<evidence type="ECO:0000313" key="2">
    <source>
        <dbReference type="Proteomes" id="UP001303046"/>
    </source>
</evidence>
<dbReference type="EMBL" id="JAVFWL010000002">
    <property type="protein sequence ID" value="KAK6736393.1"/>
    <property type="molecule type" value="Genomic_DNA"/>
</dbReference>
<evidence type="ECO:0008006" key="3">
    <source>
        <dbReference type="Google" id="ProtNLM"/>
    </source>
</evidence>
<gene>
    <name evidence="1" type="primary">Necator_chrII.g7005</name>
    <name evidence="1" type="ORF">RB195_019212</name>
</gene>